<organism evidence="1 2">
    <name type="scientific">Microcystis aeruginosa Ma_SC_T_19800800_S464</name>
    <dbReference type="NCBI Taxonomy" id="2486257"/>
    <lineage>
        <taxon>Bacteria</taxon>
        <taxon>Bacillati</taxon>
        <taxon>Cyanobacteriota</taxon>
        <taxon>Cyanophyceae</taxon>
        <taxon>Oscillatoriophycideae</taxon>
        <taxon>Chroococcales</taxon>
        <taxon>Microcystaceae</taxon>
        <taxon>Microcystis</taxon>
    </lineage>
</organism>
<dbReference type="Proteomes" id="UP000319313">
    <property type="component" value="Unassembled WGS sequence"/>
</dbReference>
<name>A0A552E0R1_MICAE</name>
<comment type="caution">
    <text evidence="1">The sequence shown here is derived from an EMBL/GenBank/DDBJ whole genome shotgun (WGS) entry which is preliminary data.</text>
</comment>
<dbReference type="Pfam" id="PF04343">
    <property type="entry name" value="DUF488"/>
    <property type="match status" value="1"/>
</dbReference>
<reference evidence="1 2" key="1">
    <citation type="submission" date="2019-01" db="EMBL/GenBank/DDBJ databases">
        <title>Coherence of Microcystis species and biogeography revealed through population genomics.</title>
        <authorList>
            <person name="Perez-Carrascal O.M."/>
            <person name="Terrat Y."/>
            <person name="Giani A."/>
            <person name="Fortin N."/>
            <person name="Tromas N."/>
            <person name="Shapiro B.J."/>
        </authorList>
    </citation>
    <scope>NUCLEOTIDE SEQUENCE [LARGE SCALE GENOMIC DNA]</scope>
    <source>
        <strain evidence="1">Ma_SC_T_19800800_S464</strain>
    </source>
</reference>
<sequence>MIKLFTIGFTRKSASSFFEGLRKAGVTKIIDTRLNNTSQLSGFAKQNDLKYFLSEIGGIDYSHELSLAPTQEILDAYKKKQISWEDYSKKYLAILRQRHIESTIKPDSLQNSCFLCSEDKPHFCHRRLAAEYLQSHFHNIEIIHL</sequence>
<accession>A0A552E0R1</accession>
<evidence type="ECO:0000313" key="1">
    <source>
        <dbReference type="EMBL" id="TRU28080.1"/>
    </source>
</evidence>
<dbReference type="EMBL" id="SFBL01000045">
    <property type="protein sequence ID" value="TRU28080.1"/>
    <property type="molecule type" value="Genomic_DNA"/>
</dbReference>
<protein>
    <submittedName>
        <fullName evidence="1">DUF488 domain-containing protein</fullName>
    </submittedName>
</protein>
<dbReference type="PANTHER" id="PTHR39337:SF1">
    <property type="entry name" value="BLR5642 PROTEIN"/>
    <property type="match status" value="1"/>
</dbReference>
<proteinExistence type="predicted"/>
<dbReference type="InterPro" id="IPR007438">
    <property type="entry name" value="DUF488"/>
</dbReference>
<dbReference type="AlphaFoldDB" id="A0A552E0R1"/>
<evidence type="ECO:0000313" key="2">
    <source>
        <dbReference type="Proteomes" id="UP000319313"/>
    </source>
</evidence>
<dbReference type="PANTHER" id="PTHR39337">
    <property type="entry name" value="BLR5642 PROTEIN"/>
    <property type="match status" value="1"/>
</dbReference>
<gene>
    <name evidence="1" type="ORF">EWV81_05905</name>
</gene>